<evidence type="ECO:0000313" key="2">
    <source>
        <dbReference type="EMBL" id="MCT2561220.1"/>
    </source>
</evidence>
<gene>
    <name evidence="2" type="primary">gwsS</name>
    <name evidence="2" type="ORF">N0B48_04880</name>
</gene>
<dbReference type="NCBIfam" id="TIGR04085">
    <property type="entry name" value="rSAM_more_4Fe4S"/>
    <property type="match status" value="1"/>
</dbReference>
<dbReference type="Proteomes" id="UP001525566">
    <property type="component" value="Unassembled WGS sequence"/>
</dbReference>
<evidence type="ECO:0000259" key="1">
    <source>
        <dbReference type="Pfam" id="PF13186"/>
    </source>
</evidence>
<dbReference type="RefSeq" id="WP_259837144.1">
    <property type="nucleotide sequence ID" value="NZ_JAOAMU010000001.1"/>
</dbReference>
<sequence>MTYFNLFNNILVTKGATRILIADLQRNFSELYPLEFYEIIEELKIKSIENLLENYDEDSAPLIQEYINLLLEKEYGFITEDDWDRNFPLLSYTFYEPNEISNIFIEINSISILDKIKQSVENLGVKHIVLFSHQKLSLKEFLDIDSKFKGSVLNGIEIISPFHDDVDINFINSLSQTAERIYSLVFHNCPQIPFKSKDTFRFSVHFTKETLKISSCGKVDLNYFNTNISKVTEAMNYNSCLHKKIGIDVHGNIRNCPLMPESFGNINDITLEEALNRSGFRKYWNVTKDQIEACKDCEFRYICTDCRAYTERTHQNHEEPDTSRPLKCGYDPFTGKWEDWSRNPLKQQAIRFYGLD</sequence>
<dbReference type="InterPro" id="IPR026497">
    <property type="entry name" value="GRASP-with-SPASM"/>
</dbReference>
<evidence type="ECO:0000313" key="3">
    <source>
        <dbReference type="Proteomes" id="UP001525566"/>
    </source>
</evidence>
<dbReference type="Gene3D" id="3.20.20.70">
    <property type="entry name" value="Aldolase class I"/>
    <property type="match status" value="1"/>
</dbReference>
<dbReference type="InterPro" id="IPR058240">
    <property type="entry name" value="rSAM_sf"/>
</dbReference>
<keyword evidence="3" id="KW-1185">Reference proteome</keyword>
<feature type="domain" description="4Fe4S-binding SPASM" evidence="1">
    <location>
        <begin position="243"/>
        <end position="298"/>
    </location>
</feature>
<comment type="caution">
    <text evidence="2">The sequence shown here is derived from an EMBL/GenBank/DDBJ whole genome shotgun (WGS) entry which is preliminary data.</text>
</comment>
<reference evidence="2 3" key="1">
    <citation type="submission" date="2022-09" db="EMBL/GenBank/DDBJ databases">
        <title>Chryseobacterium oleae sp.nov., isolated from the inter-root soil of Pyrola calliantha H. Andr. in Tibet.</title>
        <authorList>
            <person name="Li Z."/>
        </authorList>
    </citation>
    <scope>NUCLEOTIDE SEQUENCE [LARGE SCALE GENOMIC DNA]</scope>
    <source>
        <strain evidence="3">pc1-10</strain>
    </source>
</reference>
<dbReference type="InterPro" id="IPR023885">
    <property type="entry name" value="4Fe4S-binding_SPASM_dom"/>
</dbReference>
<dbReference type="NCBIfam" id="TIGR04193">
    <property type="entry name" value="SPASM_w_grasp"/>
    <property type="match status" value="1"/>
</dbReference>
<dbReference type="Pfam" id="PF13186">
    <property type="entry name" value="SPASM"/>
    <property type="match status" value="1"/>
</dbReference>
<name>A0ABT2ISB0_9FLAO</name>
<protein>
    <submittedName>
        <fullName evidence="2">Grasp-with-spasm system SPASM domain peptide maturase</fullName>
    </submittedName>
</protein>
<dbReference type="EMBL" id="JAOAMU010000001">
    <property type="protein sequence ID" value="MCT2561220.1"/>
    <property type="molecule type" value="Genomic_DNA"/>
</dbReference>
<proteinExistence type="predicted"/>
<accession>A0ABT2ISB0</accession>
<dbReference type="InterPro" id="IPR013785">
    <property type="entry name" value="Aldolase_TIM"/>
</dbReference>
<dbReference type="SUPFAM" id="SSF102114">
    <property type="entry name" value="Radical SAM enzymes"/>
    <property type="match status" value="1"/>
</dbReference>
<organism evidence="2 3">
    <name type="scientific">Chryseobacterium herbae</name>
    <dbReference type="NCBI Taxonomy" id="2976476"/>
    <lineage>
        <taxon>Bacteria</taxon>
        <taxon>Pseudomonadati</taxon>
        <taxon>Bacteroidota</taxon>
        <taxon>Flavobacteriia</taxon>
        <taxon>Flavobacteriales</taxon>
        <taxon>Weeksellaceae</taxon>
        <taxon>Chryseobacterium group</taxon>
        <taxon>Chryseobacterium</taxon>
    </lineage>
</organism>